<comment type="caution">
    <text evidence="3">The sequence shown here is derived from an EMBL/GenBank/DDBJ whole genome shotgun (WGS) entry which is preliminary data.</text>
</comment>
<dbReference type="Pfam" id="PF03398">
    <property type="entry name" value="Ist1"/>
    <property type="match status" value="1"/>
</dbReference>
<dbReference type="Gene3D" id="1.20.1260.60">
    <property type="entry name" value="Vacuolar protein sorting-associated protein Ist1"/>
    <property type="match status" value="1"/>
</dbReference>
<name>A0ABR0TJD9_AURPU</name>
<feature type="compositionally biased region" description="Acidic residues" evidence="2">
    <location>
        <begin position="141"/>
        <end position="150"/>
    </location>
</feature>
<reference evidence="3 4" key="1">
    <citation type="submission" date="2023-11" db="EMBL/GenBank/DDBJ databases">
        <title>Draft genome sequence and annotation of the polyextremotolerant black yeast-like fungus Aureobasidium pullulans NRRL 62042.</title>
        <authorList>
            <person name="Dielentheis-Frenken M.R.E."/>
            <person name="Wibberg D."/>
            <person name="Blank L.M."/>
            <person name="Tiso T."/>
        </authorList>
    </citation>
    <scope>NUCLEOTIDE SEQUENCE [LARGE SCALE GENOMIC DNA]</scope>
    <source>
        <strain evidence="3 4">NRRL 62042</strain>
    </source>
</reference>
<evidence type="ECO:0000313" key="3">
    <source>
        <dbReference type="EMBL" id="KAK6004560.1"/>
    </source>
</evidence>
<feature type="compositionally biased region" description="Low complexity" evidence="2">
    <location>
        <begin position="184"/>
        <end position="223"/>
    </location>
</feature>
<evidence type="ECO:0008006" key="5">
    <source>
        <dbReference type="Google" id="ProtNLM"/>
    </source>
</evidence>
<dbReference type="PANTHER" id="PTHR12161:SF5">
    <property type="entry name" value="IST1 HOMOLOG"/>
    <property type="match status" value="1"/>
</dbReference>
<gene>
    <name evidence="3" type="ORF">QM012_008422</name>
</gene>
<dbReference type="EMBL" id="JASGXD010000007">
    <property type="protein sequence ID" value="KAK6004560.1"/>
    <property type="molecule type" value="Genomic_DNA"/>
</dbReference>
<evidence type="ECO:0000313" key="4">
    <source>
        <dbReference type="Proteomes" id="UP001341245"/>
    </source>
</evidence>
<accession>A0ABR0TJD9</accession>
<evidence type="ECO:0000256" key="1">
    <source>
        <dbReference type="ARBA" id="ARBA00005536"/>
    </source>
</evidence>
<dbReference type="Proteomes" id="UP001341245">
    <property type="component" value="Unassembled WGS sequence"/>
</dbReference>
<dbReference type="InterPro" id="IPR005061">
    <property type="entry name" value="Ist1"/>
</dbReference>
<dbReference type="PANTHER" id="PTHR12161">
    <property type="entry name" value="IST1 FAMILY MEMBER"/>
    <property type="match status" value="1"/>
</dbReference>
<sequence length="556" mass="61287">MPTYLIHGFRWPRPLIRIHIILQNLDDAAAEWLIAPATTETLLENFTELWPQTMANLPNLRFVEQFDPTDESPAACSQPYAYIADICEQVKLGIEVDEVRGKGLGDEQWNAIMELRDKLAPDEKVGWFVVVCGDEDRTDVGPEEEEEEEAYATNTTMPVELPVRGAAHTRPVSAKEGVHNGGATPETTYTNYSDTTSSRRSRQSRNSSERTPTVTTAPTASPSLESPREKKGLRKVFSMVRQKSMSSLRSKKSSKSLYETARSDSGQAPPVPANKLKVQLKLSISRLRMVQQKDTAIAKQQRRAMAQLLEQGKDESARIRVENIIRSDLTTELLEILELYCELLLARAGLLEAKECDAGLEEAVKSIIFAAPRTDVKELHNVRALLAEKFGKEFVLDATENKDDKVAKRVLDRLRVEPPKPELVEAYLSTIADAYNIDWPKGRLAAREAAANQGDDDENDDNPSGGQKVPALKAPEGTEPLVAATPPRNLGPKSPVSVVPPSPSTDNVSPRIKLPGPPDLKPSAKMVKANKPDTTGPGGKIPDVNELAARFAQLKR</sequence>
<dbReference type="InterPro" id="IPR042277">
    <property type="entry name" value="IST1-like"/>
</dbReference>
<feature type="region of interest" description="Disordered" evidence="2">
    <location>
        <begin position="136"/>
        <end position="272"/>
    </location>
</feature>
<organism evidence="3 4">
    <name type="scientific">Aureobasidium pullulans</name>
    <name type="common">Black yeast</name>
    <name type="synonym">Pullularia pullulans</name>
    <dbReference type="NCBI Taxonomy" id="5580"/>
    <lineage>
        <taxon>Eukaryota</taxon>
        <taxon>Fungi</taxon>
        <taxon>Dikarya</taxon>
        <taxon>Ascomycota</taxon>
        <taxon>Pezizomycotina</taxon>
        <taxon>Dothideomycetes</taxon>
        <taxon>Dothideomycetidae</taxon>
        <taxon>Dothideales</taxon>
        <taxon>Saccotheciaceae</taxon>
        <taxon>Aureobasidium</taxon>
    </lineage>
</organism>
<proteinExistence type="inferred from homology"/>
<protein>
    <recommendedName>
        <fullName evidence="5">DUF292-domain-containing protein</fullName>
    </recommendedName>
</protein>
<keyword evidence="4" id="KW-1185">Reference proteome</keyword>
<feature type="region of interest" description="Disordered" evidence="2">
    <location>
        <begin position="447"/>
        <end position="543"/>
    </location>
</feature>
<comment type="similarity">
    <text evidence="1">Belongs to the IST1 family.</text>
</comment>
<evidence type="ECO:0000256" key="2">
    <source>
        <dbReference type="SAM" id="MobiDB-lite"/>
    </source>
</evidence>